<keyword evidence="1" id="KW-1133">Transmembrane helix</keyword>
<comment type="caution">
    <text evidence="2">The sequence shown here is derived from an EMBL/GenBank/DDBJ whole genome shotgun (WGS) entry which is preliminary data.</text>
</comment>
<dbReference type="EMBL" id="ASTJ01000026">
    <property type="protein sequence ID" value="EPC02139.1"/>
    <property type="molecule type" value="Genomic_DNA"/>
</dbReference>
<feature type="transmembrane region" description="Helical" evidence="1">
    <location>
        <begin position="7"/>
        <end position="28"/>
    </location>
</feature>
<protein>
    <submittedName>
        <fullName evidence="2">Uncharacterized protein</fullName>
    </submittedName>
</protein>
<keyword evidence="3" id="KW-1185">Reference proteome</keyword>
<keyword evidence="1" id="KW-0472">Membrane</keyword>
<reference evidence="2 3" key="1">
    <citation type="journal article" date="2013" name="Genome Announc.">
        <title>Draft genome sequence of the moderately halophilic gammaproteobacterium Halomonas anticariensis FP35.</title>
        <authorList>
            <person name="Tahrioui A."/>
            <person name="Quesada E."/>
            <person name="Llamas I."/>
        </authorList>
    </citation>
    <scope>NUCLEOTIDE SEQUENCE [LARGE SCALE GENOMIC DNA]</scope>
    <source>
        <strain evidence="3">DSM 16096 / CECT 5854 / LMG 22089 / FP35</strain>
    </source>
</reference>
<accession>S2L319</accession>
<dbReference type="STRING" id="1121939.L861_15630"/>
<gene>
    <name evidence="2" type="ORF">L861_15630</name>
</gene>
<dbReference type="PATRIC" id="fig|1121939.11.peg.2301"/>
<evidence type="ECO:0000313" key="3">
    <source>
        <dbReference type="Proteomes" id="UP000014463"/>
    </source>
</evidence>
<sequence length="143" mass="16448">MATKSPAVLAFGVTAGWLFFNLSFFLLAPVRTTSQEALGSKTLWSRVKPADQTRQARCREREHPGADAPTEVIAMYWNKIHADYWCNEFGDEIHRYEILDDEDQCLVEYHTHRAGEHLPWSGKTYTLDEAQRQLQHSHDALMA</sequence>
<evidence type="ECO:0000313" key="2">
    <source>
        <dbReference type="EMBL" id="EPC02139.1"/>
    </source>
</evidence>
<name>S2L319_LITA3</name>
<organism evidence="2 3">
    <name type="scientific">Litchfieldella anticariensis (strain DSM 16096 / CECT 5854 / CIP 108499 / LMG 22089 / FP35)</name>
    <name type="common">Halomonas anticariensis</name>
    <dbReference type="NCBI Taxonomy" id="1121939"/>
    <lineage>
        <taxon>Bacteria</taxon>
        <taxon>Pseudomonadati</taxon>
        <taxon>Pseudomonadota</taxon>
        <taxon>Gammaproteobacteria</taxon>
        <taxon>Oceanospirillales</taxon>
        <taxon>Halomonadaceae</taxon>
        <taxon>Litchfieldella</taxon>
    </lineage>
</organism>
<evidence type="ECO:0000256" key="1">
    <source>
        <dbReference type="SAM" id="Phobius"/>
    </source>
</evidence>
<dbReference type="Proteomes" id="UP000014463">
    <property type="component" value="Unassembled WGS sequence"/>
</dbReference>
<dbReference type="AlphaFoldDB" id="S2L319"/>
<proteinExistence type="predicted"/>
<keyword evidence="1" id="KW-0812">Transmembrane</keyword>